<dbReference type="EMBL" id="MH651190">
    <property type="protein sequence ID" value="AXQ65280.1"/>
    <property type="molecule type" value="Genomic_DNA"/>
</dbReference>
<gene>
    <name evidence="2" type="primary">70</name>
    <name evidence="2" type="ORF">SEA_THESTRAL_70</name>
</gene>
<sequence length="70" mass="7517">MGAMKSIAIDLMSYEADELEIDEVVELFATLIRSGMAWTLQGSYGRTAQALIDEGIVSPGGEVLEELIPA</sequence>
<dbReference type="GeneID" id="64471788"/>
<dbReference type="KEGG" id="vg:64471788"/>
<feature type="domain" description="DUF7417" evidence="1">
    <location>
        <begin position="1"/>
        <end position="65"/>
    </location>
</feature>
<protein>
    <recommendedName>
        <fullName evidence="1">DUF7417 domain-containing protein</fullName>
    </recommendedName>
</protein>
<evidence type="ECO:0000313" key="2">
    <source>
        <dbReference type="EMBL" id="AXQ65280.1"/>
    </source>
</evidence>
<evidence type="ECO:0000313" key="3">
    <source>
        <dbReference type="Proteomes" id="UP000264237"/>
    </source>
</evidence>
<accession>A0A385E0K1</accession>
<evidence type="ECO:0000259" key="1">
    <source>
        <dbReference type="Pfam" id="PF24192"/>
    </source>
</evidence>
<organism evidence="2 3">
    <name type="scientific">Streptomyces phage Thestral</name>
    <dbReference type="NCBI Taxonomy" id="2301715"/>
    <lineage>
        <taxon>Viruses</taxon>
        <taxon>Duplodnaviria</taxon>
        <taxon>Heunggongvirae</taxon>
        <taxon>Uroviricota</taxon>
        <taxon>Caudoviricetes</taxon>
        <taxon>Arquatrovirinae</taxon>
        <taxon>Caelumvirus</taxon>
        <taxon>Caelumvirus thestral</taxon>
    </lineage>
</organism>
<dbReference type="InterPro" id="IPR055840">
    <property type="entry name" value="DUF7417"/>
</dbReference>
<proteinExistence type="predicted"/>
<reference evidence="3" key="1">
    <citation type="submission" date="2018-07" db="EMBL/GenBank/DDBJ databases">
        <authorList>
            <person name="Ceviker L.M."/>
            <person name="Benitez L.F."/>
            <person name="McCown C.A."/>
            <person name="Nayek S."/>
            <person name="Bhuiyan S."/>
            <person name="Hughes L.E."/>
            <person name="Garlena R.A."/>
            <person name="Russell D.A."/>
            <person name="Pope W.H."/>
            <person name="Jacobs-Sera D."/>
            <person name="Hatfull G.F."/>
        </authorList>
    </citation>
    <scope>NUCLEOTIDE SEQUENCE [LARGE SCALE GENOMIC DNA]</scope>
</reference>
<name>A0A385E0K1_9CAUD</name>
<dbReference type="Proteomes" id="UP000264237">
    <property type="component" value="Segment"/>
</dbReference>
<dbReference type="RefSeq" id="YP_010055853.1">
    <property type="nucleotide sequence ID" value="NC_054670.1"/>
</dbReference>
<dbReference type="Pfam" id="PF24192">
    <property type="entry name" value="DUF7417"/>
    <property type="match status" value="1"/>
</dbReference>
<keyword evidence="3" id="KW-1185">Reference proteome</keyword>